<dbReference type="InterPro" id="IPR050925">
    <property type="entry name" value="Rhomboid_protease_S54"/>
</dbReference>
<keyword evidence="3 5" id="KW-1133">Transmembrane helix</keyword>
<dbReference type="PANTHER" id="PTHR43731">
    <property type="entry name" value="RHOMBOID PROTEASE"/>
    <property type="match status" value="1"/>
</dbReference>
<name>A0ABR9ZKN4_9CORY</name>
<keyword evidence="2 5" id="KW-0812">Transmembrane</keyword>
<feature type="transmembrane region" description="Helical" evidence="5">
    <location>
        <begin position="158"/>
        <end position="176"/>
    </location>
</feature>
<dbReference type="Pfam" id="PF01694">
    <property type="entry name" value="Rhomboid"/>
    <property type="match status" value="1"/>
</dbReference>
<dbReference type="InterPro" id="IPR022764">
    <property type="entry name" value="Peptidase_S54_rhomboid_dom"/>
</dbReference>
<feature type="transmembrane region" description="Helical" evidence="5">
    <location>
        <begin position="188"/>
        <end position="207"/>
    </location>
</feature>
<organism evidence="7 8">
    <name type="scientific">Corynebacterium suicordis DSM 45110</name>
    <dbReference type="NCBI Taxonomy" id="1121369"/>
    <lineage>
        <taxon>Bacteria</taxon>
        <taxon>Bacillati</taxon>
        <taxon>Actinomycetota</taxon>
        <taxon>Actinomycetes</taxon>
        <taxon>Mycobacteriales</taxon>
        <taxon>Corynebacteriaceae</taxon>
        <taxon>Corynebacterium</taxon>
    </lineage>
</organism>
<reference evidence="7 8" key="1">
    <citation type="submission" date="2020-10" db="EMBL/GenBank/DDBJ databases">
        <title>Novel species in genus Corynebacterium.</title>
        <authorList>
            <person name="Zhang G."/>
        </authorList>
    </citation>
    <scope>NUCLEOTIDE SEQUENCE [LARGE SCALE GENOMIC DNA]</scope>
    <source>
        <strain evidence="7 8">DSM 45110</strain>
    </source>
</reference>
<dbReference type="GO" id="GO:0008233">
    <property type="term" value="F:peptidase activity"/>
    <property type="evidence" value="ECO:0007669"/>
    <property type="project" value="UniProtKB-KW"/>
</dbReference>
<evidence type="ECO:0000256" key="1">
    <source>
        <dbReference type="ARBA" id="ARBA00004141"/>
    </source>
</evidence>
<comment type="caution">
    <text evidence="7">The sequence shown here is derived from an EMBL/GenBank/DDBJ whole genome shotgun (WGS) entry which is preliminary data.</text>
</comment>
<comment type="subcellular location">
    <subcellularLocation>
        <location evidence="1">Membrane</location>
        <topology evidence="1">Multi-pass membrane protein</topology>
    </subcellularLocation>
</comment>
<proteinExistence type="predicted"/>
<evidence type="ECO:0000256" key="2">
    <source>
        <dbReference type="ARBA" id="ARBA00022692"/>
    </source>
</evidence>
<sequence length="223" mass="24296">MSGNNLGRPVPQRRTRTWPVKHERNQFFRAGLSVIWFLAIIWVVHIVNALSAYRLTSFGIHPRDVDTLWGILSAPFIHVNYAHLLANTSAGAVILFLLAISGRRELWFSSAMIVLVGGLGVWIFGNPYTVVVGASGLIYGWLTYLVARGFFTRQPMQIALGVIVGITYAGMIWGILPGDQGVSWQGHLFGALGGVIAAWLSVIMGKLTPTANAKARKGIASAR</sequence>
<evidence type="ECO:0000256" key="4">
    <source>
        <dbReference type="ARBA" id="ARBA00023136"/>
    </source>
</evidence>
<keyword evidence="7" id="KW-0645">Protease</keyword>
<evidence type="ECO:0000256" key="5">
    <source>
        <dbReference type="SAM" id="Phobius"/>
    </source>
</evidence>
<evidence type="ECO:0000256" key="3">
    <source>
        <dbReference type="ARBA" id="ARBA00022989"/>
    </source>
</evidence>
<dbReference type="SUPFAM" id="SSF144091">
    <property type="entry name" value="Rhomboid-like"/>
    <property type="match status" value="1"/>
</dbReference>
<feature type="domain" description="Peptidase S54 rhomboid" evidence="6">
    <location>
        <begin position="67"/>
        <end position="200"/>
    </location>
</feature>
<dbReference type="GO" id="GO:0006508">
    <property type="term" value="P:proteolysis"/>
    <property type="evidence" value="ECO:0007669"/>
    <property type="project" value="UniProtKB-KW"/>
</dbReference>
<accession>A0ABR9ZKN4</accession>
<evidence type="ECO:0000313" key="7">
    <source>
        <dbReference type="EMBL" id="MBF4553996.1"/>
    </source>
</evidence>
<keyword evidence="7" id="KW-0378">Hydrolase</keyword>
<dbReference type="EMBL" id="JADKMY010000002">
    <property type="protein sequence ID" value="MBF4553996.1"/>
    <property type="molecule type" value="Genomic_DNA"/>
</dbReference>
<keyword evidence="8" id="KW-1185">Reference proteome</keyword>
<dbReference type="Gene3D" id="1.20.1540.10">
    <property type="entry name" value="Rhomboid-like"/>
    <property type="match status" value="1"/>
</dbReference>
<dbReference type="InterPro" id="IPR035952">
    <property type="entry name" value="Rhomboid-like_sf"/>
</dbReference>
<feature type="transmembrane region" description="Helical" evidence="5">
    <location>
        <begin position="34"/>
        <end position="56"/>
    </location>
</feature>
<dbReference type="Proteomes" id="UP000635902">
    <property type="component" value="Unassembled WGS sequence"/>
</dbReference>
<evidence type="ECO:0000313" key="8">
    <source>
        <dbReference type="Proteomes" id="UP000635902"/>
    </source>
</evidence>
<dbReference type="PANTHER" id="PTHR43731:SF9">
    <property type="entry name" value="SLR1461 PROTEIN"/>
    <property type="match status" value="1"/>
</dbReference>
<evidence type="ECO:0000259" key="6">
    <source>
        <dbReference type="Pfam" id="PF01694"/>
    </source>
</evidence>
<keyword evidence="4 5" id="KW-0472">Membrane</keyword>
<feature type="transmembrane region" description="Helical" evidence="5">
    <location>
        <begin position="76"/>
        <end position="99"/>
    </location>
</feature>
<gene>
    <name evidence="7" type="ORF">IRY30_07905</name>
</gene>
<feature type="transmembrane region" description="Helical" evidence="5">
    <location>
        <begin position="106"/>
        <end position="124"/>
    </location>
</feature>
<dbReference type="RefSeq" id="WP_194556868.1">
    <property type="nucleotide sequence ID" value="NZ_JADKMY010000002.1"/>
</dbReference>
<feature type="transmembrane region" description="Helical" evidence="5">
    <location>
        <begin position="130"/>
        <end position="151"/>
    </location>
</feature>
<protein>
    <submittedName>
        <fullName evidence="7">Rhomboid family intramembrane serine protease</fullName>
    </submittedName>
</protein>